<comment type="catalytic activity">
    <reaction evidence="12">
        <text>L-seryl-[protein] + ATP = O-phospho-L-seryl-[protein] + ADP + H(+)</text>
        <dbReference type="Rhea" id="RHEA:17989"/>
        <dbReference type="Rhea" id="RHEA-COMP:9863"/>
        <dbReference type="Rhea" id="RHEA-COMP:11604"/>
        <dbReference type="ChEBI" id="CHEBI:15378"/>
        <dbReference type="ChEBI" id="CHEBI:29999"/>
        <dbReference type="ChEBI" id="CHEBI:30616"/>
        <dbReference type="ChEBI" id="CHEBI:83421"/>
        <dbReference type="ChEBI" id="CHEBI:456216"/>
        <dbReference type="EC" id="2.7.11.1"/>
    </reaction>
</comment>
<dbReference type="Pfam" id="PF07714">
    <property type="entry name" value="PK_Tyr_Ser-Thr"/>
    <property type="match status" value="1"/>
</dbReference>
<comment type="caution">
    <text evidence="15">The sequence shown here is derived from an EMBL/GenBank/DDBJ whole genome shotgun (WGS) entry which is preliminary data.</text>
</comment>
<gene>
    <name evidence="15" type="ORF">FHR83_009216</name>
</gene>
<keyword evidence="9" id="KW-0067">ATP-binding</keyword>
<comment type="catalytic activity">
    <reaction evidence="11">
        <text>L-threonyl-[protein] + ATP = O-phospho-L-threonyl-[protein] + ADP + H(+)</text>
        <dbReference type="Rhea" id="RHEA:46608"/>
        <dbReference type="Rhea" id="RHEA-COMP:11060"/>
        <dbReference type="Rhea" id="RHEA-COMP:11605"/>
        <dbReference type="ChEBI" id="CHEBI:15378"/>
        <dbReference type="ChEBI" id="CHEBI:30013"/>
        <dbReference type="ChEBI" id="CHEBI:30616"/>
        <dbReference type="ChEBI" id="CHEBI:61977"/>
        <dbReference type="ChEBI" id="CHEBI:456216"/>
        <dbReference type="EC" id="2.7.11.1"/>
    </reaction>
</comment>
<evidence type="ECO:0000259" key="14">
    <source>
        <dbReference type="PROSITE" id="PS50011"/>
    </source>
</evidence>
<evidence type="ECO:0000256" key="11">
    <source>
        <dbReference type="ARBA" id="ARBA00047899"/>
    </source>
</evidence>
<evidence type="ECO:0000256" key="8">
    <source>
        <dbReference type="ARBA" id="ARBA00022777"/>
    </source>
</evidence>
<evidence type="ECO:0000256" key="1">
    <source>
        <dbReference type="ARBA" id="ARBA00004300"/>
    </source>
</evidence>
<evidence type="ECO:0000256" key="10">
    <source>
        <dbReference type="ARBA" id="ARBA00023212"/>
    </source>
</evidence>
<organism evidence="15 16">
    <name type="scientific">Actinoplanes campanulatus</name>
    <dbReference type="NCBI Taxonomy" id="113559"/>
    <lineage>
        <taxon>Bacteria</taxon>
        <taxon>Bacillati</taxon>
        <taxon>Actinomycetota</taxon>
        <taxon>Actinomycetes</taxon>
        <taxon>Micromonosporales</taxon>
        <taxon>Micromonosporaceae</taxon>
        <taxon>Actinoplanes</taxon>
    </lineage>
</organism>
<evidence type="ECO:0000256" key="4">
    <source>
        <dbReference type="ARBA" id="ARBA00012513"/>
    </source>
</evidence>
<comment type="subcellular location">
    <subcellularLocation>
        <location evidence="1">Cytoplasm</location>
        <location evidence="1">Cytoskeleton</location>
        <location evidence="1">Microtubule organizing center</location>
        <location evidence="1">Centrosome</location>
    </subcellularLocation>
    <subcellularLocation>
        <location evidence="2">Cytoplasm</location>
        <location evidence="2">Cytoskeleton</location>
        <location evidence="2">Spindle pole</location>
    </subcellularLocation>
</comment>
<keyword evidence="8" id="KW-0418">Kinase</keyword>
<dbReference type="InterPro" id="IPR000719">
    <property type="entry name" value="Prot_kinase_dom"/>
</dbReference>
<evidence type="ECO:0000256" key="6">
    <source>
        <dbReference type="ARBA" id="ARBA00022679"/>
    </source>
</evidence>
<evidence type="ECO:0000256" key="5">
    <source>
        <dbReference type="ARBA" id="ARBA00022527"/>
    </source>
</evidence>
<keyword evidence="7" id="KW-0547">Nucleotide-binding</keyword>
<feature type="compositionally biased region" description="Low complexity" evidence="13">
    <location>
        <begin position="164"/>
        <end position="173"/>
    </location>
</feature>
<evidence type="ECO:0000313" key="16">
    <source>
        <dbReference type="Proteomes" id="UP000590749"/>
    </source>
</evidence>
<evidence type="ECO:0000256" key="9">
    <source>
        <dbReference type="ARBA" id="ARBA00022840"/>
    </source>
</evidence>
<dbReference type="PROSITE" id="PS50011">
    <property type="entry name" value="PROTEIN_KINASE_DOM"/>
    <property type="match status" value="1"/>
</dbReference>
<dbReference type="EMBL" id="JACHXF010000039">
    <property type="protein sequence ID" value="MBB3101487.1"/>
    <property type="molecule type" value="Genomic_DNA"/>
</dbReference>
<evidence type="ECO:0000313" key="15">
    <source>
        <dbReference type="EMBL" id="MBB3101487.1"/>
    </source>
</evidence>
<dbReference type="AlphaFoldDB" id="A0A7W5FKA9"/>
<dbReference type="GO" id="GO:0004674">
    <property type="term" value="F:protein serine/threonine kinase activity"/>
    <property type="evidence" value="ECO:0007669"/>
    <property type="project" value="UniProtKB-KW"/>
</dbReference>
<proteinExistence type="inferred from homology"/>
<dbReference type="EC" id="2.7.11.1" evidence="4"/>
<dbReference type="SUPFAM" id="SSF56112">
    <property type="entry name" value="Protein kinase-like (PK-like)"/>
    <property type="match status" value="1"/>
</dbReference>
<sequence length="173" mass="18004">MPHERGDVIAGRYRLDDPIASGGMGEVWRATDTVLARPVAVKTLRADRAVDPQFPTRFRHEARAMAALHHPGVVDVYDFGEDDGDGAYLVMARVDGHLRDVPPLLPAGAALAVAGPSGWFPAPSPARTRPSASPSRTTSPSPSRTSPSPSPSTTSPSPPPPSSPAAGTSWAAG</sequence>
<feature type="domain" description="Protein kinase" evidence="14">
    <location>
        <begin position="13"/>
        <end position="173"/>
    </location>
</feature>
<feature type="compositionally biased region" description="Low complexity" evidence="13">
    <location>
        <begin position="125"/>
        <end position="155"/>
    </location>
</feature>
<dbReference type="Proteomes" id="UP000590749">
    <property type="component" value="Unassembled WGS sequence"/>
</dbReference>
<reference evidence="15 16" key="1">
    <citation type="submission" date="2020-08" db="EMBL/GenBank/DDBJ databases">
        <title>Genomic Encyclopedia of Type Strains, Phase III (KMG-III): the genomes of soil and plant-associated and newly described type strains.</title>
        <authorList>
            <person name="Whitman W."/>
        </authorList>
    </citation>
    <scope>NUCLEOTIDE SEQUENCE [LARGE SCALE GENOMIC DNA]</scope>
    <source>
        <strain evidence="15 16">CECT 3287</strain>
    </source>
</reference>
<evidence type="ECO:0000256" key="12">
    <source>
        <dbReference type="ARBA" id="ARBA00048679"/>
    </source>
</evidence>
<feature type="region of interest" description="Disordered" evidence="13">
    <location>
        <begin position="120"/>
        <end position="173"/>
    </location>
</feature>
<dbReference type="GO" id="GO:0005524">
    <property type="term" value="F:ATP binding"/>
    <property type="evidence" value="ECO:0007669"/>
    <property type="project" value="UniProtKB-KW"/>
</dbReference>
<accession>A0A7W5FKA9</accession>
<evidence type="ECO:0000256" key="2">
    <source>
        <dbReference type="ARBA" id="ARBA00004647"/>
    </source>
</evidence>
<dbReference type="InterPro" id="IPR011009">
    <property type="entry name" value="Kinase-like_dom_sf"/>
</dbReference>
<keyword evidence="6" id="KW-0808">Transferase</keyword>
<dbReference type="PANTHER" id="PTHR43289">
    <property type="entry name" value="MITOGEN-ACTIVATED PROTEIN KINASE KINASE KINASE 20-RELATED"/>
    <property type="match status" value="1"/>
</dbReference>
<name>A0A7W5FKA9_9ACTN</name>
<comment type="similarity">
    <text evidence="3">Belongs to the protein kinase superfamily. NEK Ser/Thr protein kinase family. NIMA subfamily.</text>
</comment>
<keyword evidence="5" id="KW-0723">Serine/threonine-protein kinase</keyword>
<dbReference type="PANTHER" id="PTHR43289:SF6">
    <property type="entry name" value="SERINE_THREONINE-PROTEIN KINASE NEKL-3"/>
    <property type="match status" value="1"/>
</dbReference>
<keyword evidence="10" id="KW-0963">Cytoplasm</keyword>
<evidence type="ECO:0000256" key="7">
    <source>
        <dbReference type="ARBA" id="ARBA00022741"/>
    </source>
</evidence>
<dbReference type="InterPro" id="IPR001245">
    <property type="entry name" value="Ser-Thr/Tyr_kinase_cat_dom"/>
</dbReference>
<keyword evidence="16" id="KW-1185">Reference proteome</keyword>
<evidence type="ECO:0000256" key="3">
    <source>
        <dbReference type="ARBA" id="ARBA00010886"/>
    </source>
</evidence>
<dbReference type="Gene3D" id="3.30.200.20">
    <property type="entry name" value="Phosphorylase Kinase, domain 1"/>
    <property type="match status" value="1"/>
</dbReference>
<keyword evidence="10" id="KW-0206">Cytoskeleton</keyword>
<dbReference type="FunFam" id="3.30.200.20:FF:000035">
    <property type="entry name" value="Serine/threonine protein kinase Stk1"/>
    <property type="match status" value="1"/>
</dbReference>
<evidence type="ECO:0000256" key="13">
    <source>
        <dbReference type="SAM" id="MobiDB-lite"/>
    </source>
</evidence>
<protein>
    <recommendedName>
        <fullName evidence="4">non-specific serine/threonine protein kinase</fullName>
        <ecNumber evidence="4">2.7.11.1</ecNumber>
    </recommendedName>
</protein>